<organism evidence="11 12">
    <name type="scientific">Opisthorchis viverrini</name>
    <name type="common">Southeast Asian liver fluke</name>
    <dbReference type="NCBI Taxonomy" id="6198"/>
    <lineage>
        <taxon>Eukaryota</taxon>
        <taxon>Metazoa</taxon>
        <taxon>Spiralia</taxon>
        <taxon>Lophotrochozoa</taxon>
        <taxon>Platyhelminthes</taxon>
        <taxon>Trematoda</taxon>
        <taxon>Digenea</taxon>
        <taxon>Opisthorchiida</taxon>
        <taxon>Opisthorchiata</taxon>
        <taxon>Opisthorchiidae</taxon>
        <taxon>Opisthorchis</taxon>
    </lineage>
</organism>
<dbReference type="Proteomes" id="UP000054324">
    <property type="component" value="Unassembled WGS sequence"/>
</dbReference>
<evidence type="ECO:0000313" key="11">
    <source>
        <dbReference type="EMBL" id="KER26074.1"/>
    </source>
</evidence>
<evidence type="ECO:0000256" key="10">
    <source>
        <dbReference type="SAM" id="MobiDB-lite"/>
    </source>
</evidence>
<dbReference type="GO" id="GO:0045259">
    <property type="term" value="C:proton-transporting ATP synthase complex"/>
    <property type="evidence" value="ECO:0007669"/>
    <property type="project" value="UniProtKB-KW"/>
</dbReference>
<gene>
    <name evidence="11" type="ORF">T265_06605</name>
</gene>
<evidence type="ECO:0000256" key="6">
    <source>
        <dbReference type="ARBA" id="ARBA00023065"/>
    </source>
</evidence>
<keyword evidence="9" id="KW-0066">ATP synthesis</keyword>
<proteinExistence type="inferred from homology"/>
<dbReference type="GO" id="GO:0031966">
    <property type="term" value="C:mitochondrial membrane"/>
    <property type="evidence" value="ECO:0007669"/>
    <property type="project" value="UniProtKB-SubCell"/>
</dbReference>
<evidence type="ECO:0000256" key="9">
    <source>
        <dbReference type="ARBA" id="ARBA00023310"/>
    </source>
</evidence>
<keyword evidence="7" id="KW-0496">Mitochondrion</keyword>
<evidence type="ECO:0000256" key="7">
    <source>
        <dbReference type="ARBA" id="ARBA00023128"/>
    </source>
</evidence>
<keyword evidence="8" id="KW-0472">Membrane</keyword>
<comment type="subcellular location">
    <subcellularLocation>
        <location evidence="1">Mitochondrion membrane</location>
    </subcellularLocation>
</comment>
<dbReference type="Pfam" id="PF10206">
    <property type="entry name" value="WRW"/>
    <property type="match status" value="1"/>
</dbReference>
<keyword evidence="3" id="KW-0813">Transport</keyword>
<dbReference type="GO" id="GO:0006754">
    <property type="term" value="P:ATP biosynthetic process"/>
    <property type="evidence" value="ECO:0007669"/>
    <property type="project" value="UniProtKB-KW"/>
</dbReference>
<sequence length="522" mass="57943">MPGFGLLPKEYNVRIHGAYFPGYFYGKPDTPIMDVKIGELPAWLSRRSRNPADWARAIARFGWRYTFKWIACKQLTFAPVFQFAVVLGAKSVEHNLLALQVGGWNMCSNVFRKGGNELVFPAQHHCLAVMLLSQSLWLGTLIVFSRCGRPGGIPALVQQLATLMQHRPSCRIALLACYGRAGKRKHATADASLLTLSRFPSSTLPHPNLNTFSECPTTRTDRFAHNCSTLGCTFLTTQNTSRSVSKPRKPVYLAASNVHPLEQSGQQVALACALHSLCIDICYLSETRTQDANPAALLCDAEVTAAGYAGVGIVLSDRAEASLLAFYELPEQRKSLDNVVPTNRPAPNPNKPHQSVIGDNHRLPLLLEHWRGRRPYTCTLLLLSLRKTSTHCIATDKPVDPKIKRSFQDRPDRHMSNFGNVLKYGSSGDCNTFSVPSCHATRRKHDGWDCPILDRGSREVVVGFEPRTLRAISPLVICLQANHQQPICIISMVSGYGYPQCYSEPELPFEVHPSNLTQTLNL</sequence>
<accession>A0A075ADI1</accession>
<evidence type="ECO:0000256" key="5">
    <source>
        <dbReference type="ARBA" id="ARBA00022781"/>
    </source>
</evidence>
<dbReference type="KEGG" id="ovi:T265_06605"/>
<evidence type="ECO:0000256" key="1">
    <source>
        <dbReference type="ARBA" id="ARBA00004325"/>
    </source>
</evidence>
<dbReference type="GeneID" id="20320784"/>
<reference evidence="11 12" key="1">
    <citation type="submission" date="2013-11" db="EMBL/GenBank/DDBJ databases">
        <title>Opisthorchis viverrini - life in the bile duct.</title>
        <authorList>
            <person name="Young N.D."/>
            <person name="Nagarajan N."/>
            <person name="Lin S.J."/>
            <person name="Korhonen P.K."/>
            <person name="Jex A.R."/>
            <person name="Hall R.S."/>
            <person name="Safavi-Hemami H."/>
            <person name="Kaewkong W."/>
            <person name="Bertrand D."/>
            <person name="Gao S."/>
            <person name="Seet Q."/>
            <person name="Wongkham S."/>
            <person name="Teh B.T."/>
            <person name="Wongkham C."/>
            <person name="Intapan P.M."/>
            <person name="Maleewong W."/>
            <person name="Yang X."/>
            <person name="Hu M."/>
            <person name="Wang Z."/>
            <person name="Hofmann A."/>
            <person name="Sternberg P.W."/>
            <person name="Tan P."/>
            <person name="Wang J."/>
            <person name="Gasser R.B."/>
        </authorList>
    </citation>
    <scope>NUCLEOTIDE SEQUENCE [LARGE SCALE GENOMIC DNA]</scope>
</reference>
<evidence type="ECO:0000256" key="8">
    <source>
        <dbReference type="ARBA" id="ARBA00023136"/>
    </source>
</evidence>
<feature type="region of interest" description="Disordered" evidence="10">
    <location>
        <begin position="338"/>
        <end position="357"/>
    </location>
</feature>
<keyword evidence="6" id="KW-0406">Ion transport</keyword>
<keyword evidence="5" id="KW-0375">Hydrogen ion transport</keyword>
<keyword evidence="4" id="KW-0138">CF(0)</keyword>
<dbReference type="STRING" id="6198.A0A075ADI1"/>
<dbReference type="OrthoDB" id="8921675at2759"/>
<dbReference type="AlphaFoldDB" id="A0A075ADI1"/>
<name>A0A075ADI1_OPIVI</name>
<evidence type="ECO:0000256" key="3">
    <source>
        <dbReference type="ARBA" id="ARBA00022448"/>
    </source>
</evidence>
<dbReference type="RefSeq" id="XP_009170173.1">
    <property type="nucleotide sequence ID" value="XM_009171909.1"/>
</dbReference>
<evidence type="ECO:0000256" key="2">
    <source>
        <dbReference type="ARBA" id="ARBA00005895"/>
    </source>
</evidence>
<dbReference type="GO" id="GO:1902600">
    <property type="term" value="P:proton transmembrane transport"/>
    <property type="evidence" value="ECO:0007669"/>
    <property type="project" value="UniProtKB-KW"/>
</dbReference>
<dbReference type="EMBL" id="KL596757">
    <property type="protein sequence ID" value="KER26074.1"/>
    <property type="molecule type" value="Genomic_DNA"/>
</dbReference>
<dbReference type="CTD" id="20320784"/>
<dbReference type="InterPro" id="IPR019344">
    <property type="entry name" value="F1F0-ATPsyn_F_prd"/>
</dbReference>
<evidence type="ECO:0000313" key="12">
    <source>
        <dbReference type="Proteomes" id="UP000054324"/>
    </source>
</evidence>
<evidence type="ECO:0000256" key="4">
    <source>
        <dbReference type="ARBA" id="ARBA00022547"/>
    </source>
</evidence>
<comment type="similarity">
    <text evidence="2">Belongs to the ATPase F chain family.</text>
</comment>
<evidence type="ECO:0008006" key="13">
    <source>
        <dbReference type="Google" id="ProtNLM"/>
    </source>
</evidence>
<keyword evidence="12" id="KW-1185">Reference proteome</keyword>
<protein>
    <recommendedName>
        <fullName evidence="13">ATP synthase subunit f, mitochondrial</fullName>
    </recommendedName>
</protein>